<dbReference type="InterPro" id="IPR011989">
    <property type="entry name" value="ARM-like"/>
</dbReference>
<dbReference type="SUPFAM" id="SSF48371">
    <property type="entry name" value="ARM repeat"/>
    <property type="match status" value="1"/>
</dbReference>
<evidence type="ECO:0008006" key="4">
    <source>
        <dbReference type="Google" id="ProtNLM"/>
    </source>
</evidence>
<dbReference type="Proteomes" id="UP000281553">
    <property type="component" value="Unassembled WGS sequence"/>
</dbReference>
<dbReference type="GO" id="GO:0007051">
    <property type="term" value="P:spindle organization"/>
    <property type="evidence" value="ECO:0007669"/>
    <property type="project" value="InterPro"/>
</dbReference>
<feature type="region of interest" description="Disordered" evidence="1">
    <location>
        <begin position="97"/>
        <end position="128"/>
    </location>
</feature>
<dbReference type="GO" id="GO:0030951">
    <property type="term" value="P:establishment or maintenance of microtubule cytoskeleton polarity"/>
    <property type="evidence" value="ECO:0007669"/>
    <property type="project" value="InterPro"/>
</dbReference>
<evidence type="ECO:0000256" key="1">
    <source>
        <dbReference type="SAM" id="MobiDB-lite"/>
    </source>
</evidence>
<dbReference type="AlphaFoldDB" id="A0A3P7R9Z4"/>
<feature type="compositionally biased region" description="Polar residues" evidence="1">
    <location>
        <begin position="104"/>
        <end position="128"/>
    </location>
</feature>
<dbReference type="InterPro" id="IPR045110">
    <property type="entry name" value="XMAP215"/>
</dbReference>
<dbReference type="PANTHER" id="PTHR12609">
    <property type="entry name" value="MICROTUBULE ASSOCIATED PROTEIN XMAP215"/>
    <property type="match status" value="1"/>
</dbReference>
<evidence type="ECO:0000313" key="3">
    <source>
        <dbReference type="Proteomes" id="UP000281553"/>
    </source>
</evidence>
<dbReference type="Gene3D" id="1.25.10.10">
    <property type="entry name" value="Leucine-rich Repeat Variant"/>
    <property type="match status" value="1"/>
</dbReference>
<reference evidence="2 3" key="1">
    <citation type="submission" date="2018-11" db="EMBL/GenBank/DDBJ databases">
        <authorList>
            <consortium name="Pathogen Informatics"/>
        </authorList>
    </citation>
    <scope>NUCLEOTIDE SEQUENCE [LARGE SCALE GENOMIC DNA]</scope>
</reference>
<dbReference type="EMBL" id="UYRU01091544">
    <property type="protein sequence ID" value="VDN37719.1"/>
    <property type="molecule type" value="Genomic_DNA"/>
</dbReference>
<dbReference type="GO" id="GO:0046785">
    <property type="term" value="P:microtubule polymerization"/>
    <property type="evidence" value="ECO:0007669"/>
    <property type="project" value="InterPro"/>
</dbReference>
<dbReference type="GO" id="GO:0061863">
    <property type="term" value="F:microtubule plus end polymerase"/>
    <property type="evidence" value="ECO:0007669"/>
    <property type="project" value="InterPro"/>
</dbReference>
<keyword evidence="3" id="KW-1185">Reference proteome</keyword>
<dbReference type="OrthoDB" id="6267364at2759"/>
<sequence>MLGDVRKNISALQTPGNVILLQCLEEIGCLIDQFGLNVCQPSPAASLKVLAGQISDRDSGVRTAALNSLVAAYAIVGEPLWKMLGEMPEKDRSMLEERIKRSGRPSTAASNATSKRSASERPTASRSA</sequence>
<protein>
    <recommendedName>
        <fullName evidence="4">TOG domain-containing protein</fullName>
    </recommendedName>
</protein>
<proteinExistence type="predicted"/>
<name>A0A3P7R9Z4_DIBLA</name>
<gene>
    <name evidence="2" type="ORF">DILT_LOCUS17398</name>
</gene>
<accession>A0A3P7R9Z4</accession>
<evidence type="ECO:0000313" key="2">
    <source>
        <dbReference type="EMBL" id="VDN37719.1"/>
    </source>
</evidence>
<dbReference type="GO" id="GO:0051010">
    <property type="term" value="F:microtubule plus-end binding"/>
    <property type="evidence" value="ECO:0007669"/>
    <property type="project" value="InterPro"/>
</dbReference>
<dbReference type="InterPro" id="IPR016024">
    <property type="entry name" value="ARM-type_fold"/>
</dbReference>
<organism evidence="2 3">
    <name type="scientific">Dibothriocephalus latus</name>
    <name type="common">Fish tapeworm</name>
    <name type="synonym">Diphyllobothrium latum</name>
    <dbReference type="NCBI Taxonomy" id="60516"/>
    <lineage>
        <taxon>Eukaryota</taxon>
        <taxon>Metazoa</taxon>
        <taxon>Spiralia</taxon>
        <taxon>Lophotrochozoa</taxon>
        <taxon>Platyhelminthes</taxon>
        <taxon>Cestoda</taxon>
        <taxon>Eucestoda</taxon>
        <taxon>Diphyllobothriidea</taxon>
        <taxon>Diphyllobothriidae</taxon>
        <taxon>Dibothriocephalus</taxon>
    </lineage>
</organism>